<feature type="transmembrane region" description="Helical" evidence="1">
    <location>
        <begin position="7"/>
        <end position="25"/>
    </location>
</feature>
<keyword evidence="1" id="KW-1133">Transmembrane helix</keyword>
<sequence>MKKLKTIWYSCLIIYIVTLIYAFYVNWQGKYFGMTFVACLTPWILPVLMKILHIKVPLEFYIINLVFVYFASLWGSCLGGYSTPYYDKFIHCASGVVICELIYFIYKYFLREDHRQSLMFLFLNAVNALVALLWEFYEYALLVFFNYDAINHWTSGVHDTLTDMLVAVIGGLVLSFYLIHFDQSPKEHFYVSLERKIYQLNHKKDS</sequence>
<dbReference type="Pfam" id="PF09997">
    <property type="entry name" value="DUF2238"/>
    <property type="match status" value="1"/>
</dbReference>
<reference evidence="3" key="1">
    <citation type="submission" date="2023-06" db="EMBL/GenBank/DDBJ databases">
        <title>Identification and characterization of horizontal gene transfer across gut microbiota members of farm animals based on homology search.</title>
        <authorList>
            <person name="Zeman M."/>
            <person name="Kubasova T."/>
            <person name="Jahodarova E."/>
            <person name="Nykrynova M."/>
            <person name="Rychlik I."/>
        </authorList>
    </citation>
    <scope>NUCLEOTIDE SEQUENCE [LARGE SCALE GENOMIC DNA]</scope>
    <source>
        <strain evidence="3">ET341</strain>
    </source>
</reference>
<accession>A0ABT7UIL8</accession>
<evidence type="ECO:0008006" key="4">
    <source>
        <dbReference type="Google" id="ProtNLM"/>
    </source>
</evidence>
<dbReference type="EMBL" id="JAUDCK010000019">
    <property type="protein sequence ID" value="MDM8195993.1"/>
    <property type="molecule type" value="Genomic_DNA"/>
</dbReference>
<feature type="transmembrane region" description="Helical" evidence="1">
    <location>
        <begin position="118"/>
        <end position="137"/>
    </location>
</feature>
<feature type="transmembrane region" description="Helical" evidence="1">
    <location>
        <begin position="61"/>
        <end position="82"/>
    </location>
</feature>
<evidence type="ECO:0000256" key="1">
    <source>
        <dbReference type="SAM" id="Phobius"/>
    </source>
</evidence>
<feature type="transmembrane region" description="Helical" evidence="1">
    <location>
        <begin position="31"/>
        <end position="49"/>
    </location>
</feature>
<name>A0ABT7UIL8_9FIRM</name>
<keyword evidence="3" id="KW-1185">Reference proteome</keyword>
<feature type="transmembrane region" description="Helical" evidence="1">
    <location>
        <begin position="161"/>
        <end position="179"/>
    </location>
</feature>
<proteinExistence type="predicted"/>
<protein>
    <recommendedName>
        <fullName evidence="4">DUF2238 domain-containing protein</fullName>
    </recommendedName>
</protein>
<dbReference type="RefSeq" id="WP_289527717.1">
    <property type="nucleotide sequence ID" value="NZ_JAUDCK010000019.1"/>
</dbReference>
<dbReference type="InterPro" id="IPR014509">
    <property type="entry name" value="YjdF-like"/>
</dbReference>
<comment type="caution">
    <text evidence="2">The sequence shown here is derived from an EMBL/GenBank/DDBJ whole genome shotgun (WGS) entry which is preliminary data.</text>
</comment>
<feature type="transmembrane region" description="Helical" evidence="1">
    <location>
        <begin position="88"/>
        <end position="106"/>
    </location>
</feature>
<keyword evidence="1" id="KW-0812">Transmembrane</keyword>
<organism evidence="2 3">
    <name type="scientific">Massilimicrobiota timonensis</name>
    <dbReference type="NCBI Taxonomy" id="1776392"/>
    <lineage>
        <taxon>Bacteria</taxon>
        <taxon>Bacillati</taxon>
        <taxon>Bacillota</taxon>
        <taxon>Erysipelotrichia</taxon>
        <taxon>Erysipelotrichales</taxon>
        <taxon>Erysipelotrichaceae</taxon>
        <taxon>Massilimicrobiota</taxon>
    </lineage>
</organism>
<keyword evidence="1" id="KW-0472">Membrane</keyword>
<evidence type="ECO:0000313" key="3">
    <source>
        <dbReference type="Proteomes" id="UP001529275"/>
    </source>
</evidence>
<evidence type="ECO:0000313" key="2">
    <source>
        <dbReference type="EMBL" id="MDM8195993.1"/>
    </source>
</evidence>
<dbReference type="Proteomes" id="UP001529275">
    <property type="component" value="Unassembled WGS sequence"/>
</dbReference>
<gene>
    <name evidence="2" type="ORF">QUV98_06665</name>
</gene>